<comment type="caution">
    <text evidence="1">The sequence shown here is derived from an EMBL/GenBank/DDBJ whole genome shotgun (WGS) entry which is preliminary data.</text>
</comment>
<sequence length="88" mass="9951">MSDFSNEPGNVLDKYKKDQDLSKLLSSLDGLGEEQQREAGESLEALKRPVKEMMQDQSNQLPTQLHQLKETVSQLEPNYLKTSQSKNG</sequence>
<dbReference type="STRING" id="1236973.JCM9157_1701"/>
<name>W4QRB0_HALA3</name>
<dbReference type="eggNOG" id="COG3853">
    <property type="taxonomic scope" value="Bacteria"/>
</dbReference>
<accession>W4QRB0</accession>
<evidence type="ECO:0000313" key="2">
    <source>
        <dbReference type="Proteomes" id="UP000018896"/>
    </source>
</evidence>
<gene>
    <name evidence="1" type="ORF">JCM9157_1701</name>
</gene>
<dbReference type="Proteomes" id="UP000018896">
    <property type="component" value="Unassembled WGS sequence"/>
</dbReference>
<keyword evidence="2" id="KW-1185">Reference proteome</keyword>
<dbReference type="EMBL" id="BAUV01000009">
    <property type="protein sequence ID" value="GAE34631.1"/>
    <property type="molecule type" value="Genomic_DNA"/>
</dbReference>
<proteinExistence type="predicted"/>
<evidence type="ECO:0000313" key="1">
    <source>
        <dbReference type="EMBL" id="GAE34631.1"/>
    </source>
</evidence>
<protein>
    <submittedName>
        <fullName evidence="1">Tellurite resistance protein</fullName>
    </submittedName>
</protein>
<dbReference type="AlphaFoldDB" id="W4QRB0"/>
<reference evidence="1 2" key="1">
    <citation type="journal article" date="2014" name="Genome Announc.">
        <title>Draft Genome Sequences of Three Alkaliphilic Bacillus Strains, Bacillus wakoensis JCM 9140T, Bacillus akibai JCM 9157T, and Bacillus hemicellulosilyticus JCM 9152T.</title>
        <authorList>
            <person name="Yuki M."/>
            <person name="Oshima K."/>
            <person name="Suda W."/>
            <person name="Oshida Y."/>
            <person name="Kitamura K."/>
            <person name="Iida T."/>
            <person name="Hattori M."/>
            <person name="Ohkuma M."/>
        </authorList>
    </citation>
    <scope>NUCLEOTIDE SEQUENCE [LARGE SCALE GENOMIC DNA]</scope>
    <source>
        <strain evidence="1 2">JCM 9157</strain>
    </source>
</reference>
<organism evidence="1 2">
    <name type="scientific">Halalkalibacter akibai (strain ATCC 43226 / DSM 21942 / CIP 109018 / JCM 9157 / 1139)</name>
    <name type="common">Bacillus akibai</name>
    <dbReference type="NCBI Taxonomy" id="1236973"/>
    <lineage>
        <taxon>Bacteria</taxon>
        <taxon>Bacillati</taxon>
        <taxon>Bacillota</taxon>
        <taxon>Bacilli</taxon>
        <taxon>Bacillales</taxon>
        <taxon>Bacillaceae</taxon>
        <taxon>Halalkalibacter</taxon>
    </lineage>
</organism>